<evidence type="ECO:0000256" key="14">
    <source>
        <dbReference type="HAMAP-Rule" id="MF_01006"/>
    </source>
</evidence>
<dbReference type="AlphaFoldDB" id="A0A1F4VB26"/>
<dbReference type="GO" id="GO:0046677">
    <property type="term" value="P:response to antibiotic"/>
    <property type="evidence" value="ECO:0007669"/>
    <property type="project" value="UniProtKB-UniRule"/>
</dbReference>
<dbReference type="GO" id="GO:0071555">
    <property type="term" value="P:cell wall organization"/>
    <property type="evidence" value="ECO:0007669"/>
    <property type="project" value="UniProtKB-KW"/>
</dbReference>
<comment type="miscellaneous">
    <text evidence="14">Bacitracin is thought to be involved in the inhibition of peptidoglycan synthesis by sequestering undecaprenyl diphosphate, thereby reducing the pool of lipid carrier available.</text>
</comment>
<dbReference type="NCBIfam" id="TIGR00753">
    <property type="entry name" value="undec_PP_bacA"/>
    <property type="match status" value="1"/>
</dbReference>
<dbReference type="Pfam" id="PF02673">
    <property type="entry name" value="BacA"/>
    <property type="match status" value="1"/>
</dbReference>
<evidence type="ECO:0000256" key="5">
    <source>
        <dbReference type="ARBA" id="ARBA00022475"/>
    </source>
</evidence>
<comment type="subcellular location">
    <subcellularLocation>
        <location evidence="1 14">Cell membrane</location>
        <topology evidence="1 14">Multi-pass membrane protein</topology>
    </subcellularLocation>
</comment>
<keyword evidence="6 14" id="KW-0812">Transmembrane</keyword>
<keyword evidence="10 14" id="KW-0046">Antibiotic resistance</keyword>
<dbReference type="GO" id="GO:0050380">
    <property type="term" value="F:undecaprenyl-diphosphatase activity"/>
    <property type="evidence" value="ECO:0007669"/>
    <property type="project" value="UniProtKB-UniRule"/>
</dbReference>
<feature type="transmembrane region" description="Helical" evidence="14">
    <location>
        <begin position="41"/>
        <end position="60"/>
    </location>
</feature>
<keyword evidence="7 14" id="KW-0378">Hydrolase</keyword>
<keyword evidence="14" id="KW-0961">Cell wall biogenesis/degradation</keyword>
<dbReference type="Proteomes" id="UP000178127">
    <property type="component" value="Unassembled WGS sequence"/>
</dbReference>
<evidence type="ECO:0000256" key="10">
    <source>
        <dbReference type="ARBA" id="ARBA00023251"/>
    </source>
</evidence>
<gene>
    <name evidence="14" type="primary">uppP</name>
    <name evidence="15" type="ORF">A3D91_00810</name>
</gene>
<feature type="transmembrane region" description="Helical" evidence="14">
    <location>
        <begin position="90"/>
        <end position="109"/>
    </location>
</feature>
<feature type="transmembrane region" description="Helical" evidence="14">
    <location>
        <begin position="254"/>
        <end position="270"/>
    </location>
</feature>
<evidence type="ECO:0000313" key="16">
    <source>
        <dbReference type="Proteomes" id="UP000178127"/>
    </source>
</evidence>
<proteinExistence type="inferred from homology"/>
<feature type="transmembrane region" description="Helical" evidence="14">
    <location>
        <begin position="192"/>
        <end position="210"/>
    </location>
</feature>
<evidence type="ECO:0000256" key="13">
    <source>
        <dbReference type="ARBA" id="ARBA00047594"/>
    </source>
</evidence>
<evidence type="ECO:0000256" key="8">
    <source>
        <dbReference type="ARBA" id="ARBA00022989"/>
    </source>
</evidence>
<dbReference type="STRING" id="1802620.A3D91_00810"/>
<keyword evidence="9 14" id="KW-0472">Membrane</keyword>
<dbReference type="GO" id="GO:0005886">
    <property type="term" value="C:plasma membrane"/>
    <property type="evidence" value="ECO:0007669"/>
    <property type="project" value="UniProtKB-SubCell"/>
</dbReference>
<dbReference type="PANTHER" id="PTHR30622:SF2">
    <property type="entry name" value="UNDECAPRENYL-DIPHOSPHATASE"/>
    <property type="match status" value="1"/>
</dbReference>
<name>A0A1F4VB26_UNCKA</name>
<dbReference type="InterPro" id="IPR003824">
    <property type="entry name" value="UppP"/>
</dbReference>
<evidence type="ECO:0000256" key="2">
    <source>
        <dbReference type="ARBA" id="ARBA00010621"/>
    </source>
</evidence>
<sequence length="271" mass="29794">MIIFQALVLGAVQGLTEFLPVSSSAHLIIVPSLLGWDKQPLVFDTTLHLATALALVIYFFNDLKKILSALFSDYYSSKLVFNKYSSEGKLGIYILIGTIPAGVVGLLFGNLIENSFREITGTITFLAVGTFLLLLAEKYYSKKNGKVLGEKLNFAKSLFIGFFQSLALLPGISRSGATISSGMFSGLSREEAARFSFLLSVPVVIMAAMFKILSSSQDFNQAFLPEILAGFVSSIIFSLIAIKFLMSFVKKNKLYIFAVYRILLIIVLLFL</sequence>
<evidence type="ECO:0000256" key="7">
    <source>
        <dbReference type="ARBA" id="ARBA00022801"/>
    </source>
</evidence>
<evidence type="ECO:0000256" key="9">
    <source>
        <dbReference type="ARBA" id="ARBA00023136"/>
    </source>
</evidence>
<organism evidence="15 16">
    <name type="scientific">candidate division WWE3 bacterium RIFCSPHIGHO2_02_FULL_38_14</name>
    <dbReference type="NCBI Taxonomy" id="1802620"/>
    <lineage>
        <taxon>Bacteria</taxon>
        <taxon>Katanobacteria</taxon>
    </lineage>
</organism>
<evidence type="ECO:0000256" key="11">
    <source>
        <dbReference type="ARBA" id="ARBA00032707"/>
    </source>
</evidence>
<dbReference type="EC" id="3.6.1.27" evidence="3 14"/>
<dbReference type="HAMAP" id="MF_01006">
    <property type="entry name" value="Undec_diphosphatase"/>
    <property type="match status" value="1"/>
</dbReference>
<keyword evidence="14" id="KW-0133">Cell shape</keyword>
<reference evidence="15 16" key="1">
    <citation type="journal article" date="2016" name="Nat. Commun.">
        <title>Thousands of microbial genomes shed light on interconnected biogeochemical processes in an aquifer system.</title>
        <authorList>
            <person name="Anantharaman K."/>
            <person name="Brown C.T."/>
            <person name="Hug L.A."/>
            <person name="Sharon I."/>
            <person name="Castelle C.J."/>
            <person name="Probst A.J."/>
            <person name="Thomas B.C."/>
            <person name="Singh A."/>
            <person name="Wilkins M.J."/>
            <person name="Karaoz U."/>
            <person name="Brodie E.L."/>
            <person name="Williams K.H."/>
            <person name="Hubbard S.S."/>
            <person name="Banfield J.F."/>
        </authorList>
    </citation>
    <scope>NUCLEOTIDE SEQUENCE [LARGE SCALE GENOMIC DNA]</scope>
</reference>
<comment type="function">
    <text evidence="14">Catalyzes the dephosphorylation of undecaprenyl diphosphate (UPP). Confers resistance to bacitracin.</text>
</comment>
<dbReference type="GO" id="GO:0008360">
    <property type="term" value="P:regulation of cell shape"/>
    <property type="evidence" value="ECO:0007669"/>
    <property type="project" value="UniProtKB-KW"/>
</dbReference>
<evidence type="ECO:0000256" key="6">
    <source>
        <dbReference type="ARBA" id="ARBA00022692"/>
    </source>
</evidence>
<comment type="similarity">
    <text evidence="2 14">Belongs to the UppP family.</text>
</comment>
<evidence type="ECO:0000313" key="15">
    <source>
        <dbReference type="EMBL" id="OGC54422.1"/>
    </source>
</evidence>
<accession>A0A1F4VB26</accession>
<keyword evidence="8 14" id="KW-1133">Transmembrane helix</keyword>
<evidence type="ECO:0000256" key="1">
    <source>
        <dbReference type="ARBA" id="ARBA00004651"/>
    </source>
</evidence>
<dbReference type="GO" id="GO:0009252">
    <property type="term" value="P:peptidoglycan biosynthetic process"/>
    <property type="evidence" value="ECO:0007669"/>
    <property type="project" value="UniProtKB-KW"/>
</dbReference>
<evidence type="ECO:0000256" key="4">
    <source>
        <dbReference type="ARBA" id="ARBA00021581"/>
    </source>
</evidence>
<evidence type="ECO:0000256" key="12">
    <source>
        <dbReference type="ARBA" id="ARBA00032932"/>
    </source>
</evidence>
<keyword evidence="14" id="KW-0573">Peptidoglycan synthesis</keyword>
<feature type="transmembrane region" description="Helical" evidence="14">
    <location>
        <begin position="121"/>
        <end position="140"/>
    </location>
</feature>
<evidence type="ECO:0000256" key="3">
    <source>
        <dbReference type="ARBA" id="ARBA00012374"/>
    </source>
</evidence>
<comment type="caution">
    <text evidence="15">The sequence shown here is derived from an EMBL/GenBank/DDBJ whole genome shotgun (WGS) entry which is preliminary data.</text>
</comment>
<feature type="transmembrane region" description="Helical" evidence="14">
    <location>
        <begin position="222"/>
        <end position="242"/>
    </location>
</feature>
<comment type="catalytic activity">
    <reaction evidence="13 14">
        <text>di-trans,octa-cis-undecaprenyl diphosphate + H2O = di-trans,octa-cis-undecaprenyl phosphate + phosphate + H(+)</text>
        <dbReference type="Rhea" id="RHEA:28094"/>
        <dbReference type="ChEBI" id="CHEBI:15377"/>
        <dbReference type="ChEBI" id="CHEBI:15378"/>
        <dbReference type="ChEBI" id="CHEBI:43474"/>
        <dbReference type="ChEBI" id="CHEBI:58405"/>
        <dbReference type="ChEBI" id="CHEBI:60392"/>
        <dbReference type="EC" id="3.6.1.27"/>
    </reaction>
</comment>
<protein>
    <recommendedName>
        <fullName evidence="4 14">Undecaprenyl-diphosphatase</fullName>
        <ecNumber evidence="3 14">3.6.1.27</ecNumber>
    </recommendedName>
    <alternativeName>
        <fullName evidence="12 14">Bacitracin resistance protein</fullName>
    </alternativeName>
    <alternativeName>
        <fullName evidence="11 14">Undecaprenyl pyrophosphate phosphatase</fullName>
    </alternativeName>
</protein>
<dbReference type="PANTHER" id="PTHR30622">
    <property type="entry name" value="UNDECAPRENYL-DIPHOSPHATASE"/>
    <property type="match status" value="1"/>
</dbReference>
<keyword evidence="5 14" id="KW-1003">Cell membrane</keyword>
<dbReference type="EMBL" id="MEVD01000003">
    <property type="protein sequence ID" value="OGC54422.1"/>
    <property type="molecule type" value="Genomic_DNA"/>
</dbReference>